<dbReference type="OrthoDB" id="9808773at2"/>
<dbReference type="GO" id="GO:0070043">
    <property type="term" value="F:rRNA (guanine-N7-)-methyltransferase activity"/>
    <property type="evidence" value="ECO:0007669"/>
    <property type="project" value="UniProtKB-UniRule"/>
</dbReference>
<protein>
    <recommendedName>
        <fullName evidence="6">Ribosomal RNA small subunit methyltransferase G</fullName>
        <ecNumber evidence="6">2.1.1.-</ecNumber>
    </recommendedName>
    <alternativeName>
        <fullName evidence="6">16S rRNA 7-methylguanosine methyltransferase</fullName>
        <shortName evidence="6">16S rRNA m7G methyltransferase</shortName>
    </alternativeName>
</protein>
<dbReference type="NCBIfam" id="TIGR00138">
    <property type="entry name" value="rsmG_gidB"/>
    <property type="match status" value="1"/>
</dbReference>
<dbReference type="FunFam" id="3.40.50.150:FF:000041">
    <property type="entry name" value="Ribosomal RNA small subunit methyltransferase G"/>
    <property type="match status" value="1"/>
</dbReference>
<feature type="binding site" evidence="6">
    <location>
        <position position="153"/>
    </location>
    <ligand>
        <name>S-adenosyl-L-methionine</name>
        <dbReference type="ChEBI" id="CHEBI:59789"/>
    </ligand>
</feature>
<evidence type="ECO:0000256" key="1">
    <source>
        <dbReference type="ARBA" id="ARBA00022490"/>
    </source>
</evidence>
<comment type="function">
    <text evidence="6">Specifically methylates the N7 position of a guanine in 16S rRNA.</text>
</comment>
<feature type="binding site" evidence="6">
    <location>
        <begin position="134"/>
        <end position="135"/>
    </location>
    <ligand>
        <name>S-adenosyl-L-methionine</name>
        <dbReference type="ChEBI" id="CHEBI:59789"/>
    </ligand>
</feature>
<organism evidence="7 8">
    <name type="scientific">Halanaerobium hydrogeniformans</name>
    <name type="common">Halanaerobium sp. (strain sapolanicus)</name>
    <dbReference type="NCBI Taxonomy" id="656519"/>
    <lineage>
        <taxon>Bacteria</taxon>
        <taxon>Bacillati</taxon>
        <taxon>Bacillota</taxon>
        <taxon>Clostridia</taxon>
        <taxon>Halanaerobiales</taxon>
        <taxon>Halanaerobiaceae</taxon>
        <taxon>Halanaerobium</taxon>
    </lineage>
</organism>
<keyword evidence="3 6" id="KW-0489">Methyltransferase</keyword>
<dbReference type="KEGG" id="has:Halsa_2385"/>
<dbReference type="eggNOG" id="COG0357">
    <property type="taxonomic scope" value="Bacteria"/>
</dbReference>
<evidence type="ECO:0000313" key="8">
    <source>
        <dbReference type="Proteomes" id="UP000007434"/>
    </source>
</evidence>
<keyword evidence="4 6" id="KW-0808">Transferase</keyword>
<dbReference type="Gene3D" id="3.40.50.150">
    <property type="entry name" value="Vaccinia Virus protein VP39"/>
    <property type="match status" value="1"/>
</dbReference>
<dbReference type="Proteomes" id="UP000007434">
    <property type="component" value="Chromosome"/>
</dbReference>
<accession>E4RLA8</accession>
<comment type="subcellular location">
    <subcellularLocation>
        <location evidence="6">Cytoplasm</location>
    </subcellularLocation>
</comment>
<dbReference type="CDD" id="cd02440">
    <property type="entry name" value="AdoMet_MTases"/>
    <property type="match status" value="1"/>
</dbReference>
<keyword evidence="1 6" id="KW-0963">Cytoplasm</keyword>
<dbReference type="EMBL" id="CP002304">
    <property type="protein sequence ID" value="ADQ15789.1"/>
    <property type="molecule type" value="Genomic_DNA"/>
</dbReference>
<dbReference type="InterPro" id="IPR029063">
    <property type="entry name" value="SAM-dependent_MTases_sf"/>
</dbReference>
<reference evidence="7 8" key="2">
    <citation type="journal article" date="2011" name="J. Bacteriol.">
        <title>Complete Genome Sequence of the Haloalkaliphilic, Hydrogen Producing Halanaerobium hydrogenoformans.</title>
        <authorList>
            <person name="Brown S.D."/>
            <person name="Begemann M.B."/>
            <person name="Mormile M.R."/>
            <person name="Wall J.D."/>
            <person name="Han C.S."/>
            <person name="Goodwin L.A."/>
            <person name="Pitluck S."/>
            <person name="Land M.L."/>
            <person name="Hauser L.J."/>
            <person name="Elias D.A."/>
        </authorList>
    </citation>
    <scope>NUCLEOTIDE SEQUENCE [LARGE SCALE GENOMIC DNA]</scope>
    <source>
        <strain evidence="8">sapolanicus</strain>
    </source>
</reference>
<gene>
    <name evidence="6" type="primary">rsmG</name>
    <name evidence="7" type="ordered locus">Halsa_2385</name>
</gene>
<evidence type="ECO:0000256" key="3">
    <source>
        <dbReference type="ARBA" id="ARBA00022603"/>
    </source>
</evidence>
<dbReference type="STRING" id="656519.Halsa_2385"/>
<dbReference type="EC" id="2.1.1.-" evidence="6"/>
<feature type="binding site" evidence="6">
    <location>
        <begin position="106"/>
        <end position="108"/>
    </location>
    <ligand>
        <name>S-adenosyl-L-methionine</name>
        <dbReference type="ChEBI" id="CHEBI:59789"/>
    </ligand>
</feature>
<dbReference type="GO" id="GO:0005829">
    <property type="term" value="C:cytosol"/>
    <property type="evidence" value="ECO:0007669"/>
    <property type="project" value="TreeGrafter"/>
</dbReference>
<evidence type="ECO:0000313" key="7">
    <source>
        <dbReference type="EMBL" id="ADQ15789.1"/>
    </source>
</evidence>
<dbReference type="RefSeq" id="WP_013406848.1">
    <property type="nucleotide sequence ID" value="NC_014654.1"/>
</dbReference>
<name>E4RLA8_HALHG</name>
<evidence type="ECO:0000256" key="4">
    <source>
        <dbReference type="ARBA" id="ARBA00022679"/>
    </source>
</evidence>
<keyword evidence="8" id="KW-1185">Reference proteome</keyword>
<dbReference type="HOGENOM" id="CLU_065341_0_0_9"/>
<feature type="binding site" evidence="6">
    <location>
        <position position="83"/>
    </location>
    <ligand>
        <name>S-adenosyl-L-methionine</name>
        <dbReference type="ChEBI" id="CHEBI:59789"/>
    </ligand>
</feature>
<evidence type="ECO:0000256" key="5">
    <source>
        <dbReference type="ARBA" id="ARBA00022691"/>
    </source>
</evidence>
<comment type="similarity">
    <text evidence="6">Belongs to the methyltransferase superfamily. RNA methyltransferase RsmG family.</text>
</comment>
<feature type="binding site" evidence="6">
    <location>
        <position position="88"/>
    </location>
    <ligand>
        <name>S-adenosyl-L-methionine</name>
        <dbReference type="ChEBI" id="CHEBI:59789"/>
    </ligand>
</feature>
<evidence type="ECO:0000256" key="6">
    <source>
        <dbReference type="HAMAP-Rule" id="MF_00074"/>
    </source>
</evidence>
<dbReference type="HAMAP" id="MF_00074">
    <property type="entry name" value="16SrRNA_methyltr_G"/>
    <property type="match status" value="1"/>
</dbReference>
<dbReference type="AlphaFoldDB" id="E4RLA8"/>
<dbReference type="Pfam" id="PF02527">
    <property type="entry name" value="GidB"/>
    <property type="match status" value="1"/>
</dbReference>
<proteinExistence type="inferred from homology"/>
<sequence>MKKNKVDFVDKLETGLNQLDIYYSQQQLEQLWEYYCFFETENKKYNLSSITKAEEVIKKHFLDSLVILNHLDLTGKKSWLDIGTGAGFPGLVLKLFLPGDSFYLLDSSAKKINFLKQLSYKLDLQGIRATHGRAEDLAKADGWRASFDHVTSRAVASLNILLEYTVPFLKLGGTAFLYKGPEYKKEIEDAENALDILGSQIKDTIKLDVPGLEAERYLLVIEKMQKTAPKYPRRAGIPNKRPL</sequence>
<keyword evidence="5 6" id="KW-0949">S-adenosyl-L-methionine</keyword>
<dbReference type="InterPro" id="IPR003682">
    <property type="entry name" value="rRNA_ssu_MeTfrase_G"/>
</dbReference>
<reference evidence="7 8" key="1">
    <citation type="submission" date="2010-11" db="EMBL/GenBank/DDBJ databases">
        <title>Complete sequence of Halanaerobium sp. sapolanicus.</title>
        <authorList>
            <consortium name="US DOE Joint Genome Institute"/>
            <person name="Lucas S."/>
            <person name="Copeland A."/>
            <person name="Lapidus A."/>
            <person name="Cheng J.-F."/>
            <person name="Bruce D."/>
            <person name="Goodwin L."/>
            <person name="Pitluck S."/>
            <person name="Davenport K."/>
            <person name="Detter J.C."/>
            <person name="Han C."/>
            <person name="Tapia R."/>
            <person name="Land M."/>
            <person name="Hauser L."/>
            <person name="Jeffries C."/>
            <person name="Kyrpides N."/>
            <person name="Ivanova N."/>
            <person name="Mikhailova N."/>
            <person name="Begemann M.B."/>
            <person name="Mormile M.R."/>
            <person name="Wall J.D."/>
            <person name="Elias D.A."/>
            <person name="Woyke T."/>
        </authorList>
    </citation>
    <scope>NUCLEOTIDE SEQUENCE [LARGE SCALE GENOMIC DNA]</scope>
    <source>
        <strain evidence="8">sapolanicus</strain>
    </source>
</reference>
<dbReference type="SUPFAM" id="SSF53335">
    <property type="entry name" value="S-adenosyl-L-methionine-dependent methyltransferases"/>
    <property type="match status" value="1"/>
</dbReference>
<evidence type="ECO:0000256" key="2">
    <source>
        <dbReference type="ARBA" id="ARBA00022552"/>
    </source>
</evidence>
<dbReference type="PIRSF" id="PIRSF003078">
    <property type="entry name" value="GidB"/>
    <property type="match status" value="1"/>
</dbReference>
<dbReference type="PANTHER" id="PTHR31760">
    <property type="entry name" value="S-ADENOSYL-L-METHIONINE-DEPENDENT METHYLTRANSFERASES SUPERFAMILY PROTEIN"/>
    <property type="match status" value="1"/>
</dbReference>
<dbReference type="PANTHER" id="PTHR31760:SF0">
    <property type="entry name" value="S-ADENOSYL-L-METHIONINE-DEPENDENT METHYLTRANSFERASES SUPERFAMILY PROTEIN"/>
    <property type="match status" value="1"/>
</dbReference>
<keyword evidence="2 6" id="KW-0698">rRNA processing</keyword>